<dbReference type="SUPFAM" id="SSF52833">
    <property type="entry name" value="Thioredoxin-like"/>
    <property type="match status" value="1"/>
</dbReference>
<proteinExistence type="predicted"/>
<dbReference type="InterPro" id="IPR036249">
    <property type="entry name" value="Thioredoxin-like_sf"/>
</dbReference>
<comment type="caution">
    <text evidence="2">The sequence shown here is derived from an EMBL/GenBank/DDBJ whole genome shotgun (WGS) entry which is preliminary data.</text>
</comment>
<dbReference type="Gene3D" id="3.40.30.10">
    <property type="entry name" value="Glutaredoxin"/>
    <property type="match status" value="1"/>
</dbReference>
<dbReference type="Proteomes" id="UP000655589">
    <property type="component" value="Unassembled WGS sequence"/>
</dbReference>
<evidence type="ECO:0000313" key="3">
    <source>
        <dbReference type="Proteomes" id="UP000655589"/>
    </source>
</evidence>
<sequence length="185" mass="18845">MRSSVTGRFTPGVTGVMSVLIADTGLSGGATQGIVSRMLGQVIALVVLVLGTAALGVWWSARQGAVRAPRETPAGIDWASAGIALAERVTFVQFSAEVCAACRSTSRVLGGLTGGAAGVGHREVLVDDHLDLVRSLGVLRTPTVLVVDGGGREVARMSGVVSDSQARQALNRVPAATGAEGEAQR</sequence>
<name>A0A8H9L3H2_9MICO</name>
<evidence type="ECO:0000256" key="1">
    <source>
        <dbReference type="SAM" id="Phobius"/>
    </source>
</evidence>
<dbReference type="AlphaFoldDB" id="A0A8H9L3H2"/>
<keyword evidence="3" id="KW-1185">Reference proteome</keyword>
<keyword evidence="1" id="KW-0812">Transmembrane</keyword>
<reference evidence="2" key="1">
    <citation type="journal article" date="2014" name="Int. J. Syst. Evol. Microbiol.">
        <title>Complete genome sequence of Corynebacterium casei LMG S-19264T (=DSM 44701T), isolated from a smear-ripened cheese.</title>
        <authorList>
            <consortium name="US DOE Joint Genome Institute (JGI-PGF)"/>
            <person name="Walter F."/>
            <person name="Albersmeier A."/>
            <person name="Kalinowski J."/>
            <person name="Ruckert C."/>
        </authorList>
    </citation>
    <scope>NUCLEOTIDE SEQUENCE</scope>
    <source>
        <strain evidence="2">JCM 3051</strain>
    </source>
</reference>
<reference evidence="2" key="2">
    <citation type="submission" date="2020-09" db="EMBL/GenBank/DDBJ databases">
        <authorList>
            <person name="Sun Q."/>
            <person name="Ohkuma M."/>
        </authorList>
    </citation>
    <scope>NUCLEOTIDE SEQUENCE</scope>
    <source>
        <strain evidence="2">JCM 3051</strain>
    </source>
</reference>
<organism evidence="2 3">
    <name type="scientific">Promicromonospora citrea</name>
    <dbReference type="NCBI Taxonomy" id="43677"/>
    <lineage>
        <taxon>Bacteria</taxon>
        <taxon>Bacillati</taxon>
        <taxon>Actinomycetota</taxon>
        <taxon>Actinomycetes</taxon>
        <taxon>Micrococcales</taxon>
        <taxon>Promicromonosporaceae</taxon>
        <taxon>Promicromonospora</taxon>
    </lineage>
</organism>
<evidence type="ECO:0000313" key="2">
    <source>
        <dbReference type="EMBL" id="GGM19709.1"/>
    </source>
</evidence>
<protein>
    <recommendedName>
        <fullName evidence="4">Thioredoxin</fullName>
    </recommendedName>
</protein>
<dbReference type="EMBL" id="BMPT01000004">
    <property type="protein sequence ID" value="GGM19709.1"/>
    <property type="molecule type" value="Genomic_DNA"/>
</dbReference>
<feature type="transmembrane region" description="Helical" evidence="1">
    <location>
        <begin position="42"/>
        <end position="61"/>
    </location>
</feature>
<accession>A0A8H9L3H2</accession>
<keyword evidence="1" id="KW-1133">Transmembrane helix</keyword>
<dbReference type="CDD" id="cd02947">
    <property type="entry name" value="TRX_family"/>
    <property type="match status" value="1"/>
</dbReference>
<gene>
    <name evidence="2" type="ORF">GCM10010102_14080</name>
</gene>
<keyword evidence="1" id="KW-0472">Membrane</keyword>
<evidence type="ECO:0008006" key="4">
    <source>
        <dbReference type="Google" id="ProtNLM"/>
    </source>
</evidence>